<dbReference type="Pfam" id="PF05729">
    <property type="entry name" value="NACHT"/>
    <property type="match status" value="1"/>
</dbReference>
<evidence type="ECO:0000313" key="2">
    <source>
        <dbReference type="EMBL" id="VFK30851.1"/>
    </source>
</evidence>
<reference evidence="2" key="1">
    <citation type="submission" date="2019-02" db="EMBL/GenBank/DDBJ databases">
        <authorList>
            <person name="Gruber-Vodicka R. H."/>
            <person name="Seah K. B. B."/>
        </authorList>
    </citation>
    <scope>NUCLEOTIDE SEQUENCE</scope>
    <source>
        <strain evidence="2">BECK_BZ197</strain>
    </source>
</reference>
<proteinExistence type="predicted"/>
<accession>A0A450XNG5</accession>
<dbReference type="InterPro" id="IPR027417">
    <property type="entry name" value="P-loop_NTPase"/>
</dbReference>
<dbReference type="PANTHER" id="PTHR46844">
    <property type="entry name" value="SLR5058 PROTEIN"/>
    <property type="match status" value="1"/>
</dbReference>
<feature type="domain" description="NACHT" evidence="1">
    <location>
        <begin position="249"/>
        <end position="398"/>
    </location>
</feature>
<evidence type="ECO:0000259" key="1">
    <source>
        <dbReference type="Pfam" id="PF05729"/>
    </source>
</evidence>
<protein>
    <submittedName>
        <fullName evidence="2">NACHT domain-containing protein</fullName>
    </submittedName>
</protein>
<dbReference type="PANTHER" id="PTHR46844:SF1">
    <property type="entry name" value="SLR5058 PROTEIN"/>
    <property type="match status" value="1"/>
</dbReference>
<gene>
    <name evidence="2" type="ORF">BECKMB1821G_GA0114241_107112</name>
</gene>
<name>A0A450XNG5_9GAMM</name>
<dbReference type="Gene3D" id="3.40.50.300">
    <property type="entry name" value="P-loop containing nucleotide triphosphate hydrolases"/>
    <property type="match status" value="1"/>
</dbReference>
<dbReference type="InterPro" id="IPR007111">
    <property type="entry name" value="NACHT_NTPase"/>
</dbReference>
<dbReference type="EMBL" id="CAADFO010000071">
    <property type="protein sequence ID" value="VFK30851.1"/>
    <property type="molecule type" value="Genomic_DNA"/>
</dbReference>
<dbReference type="AlphaFoldDB" id="A0A450XNG5"/>
<dbReference type="SUPFAM" id="SSF52540">
    <property type="entry name" value="P-loop containing nucleoside triphosphate hydrolases"/>
    <property type="match status" value="1"/>
</dbReference>
<organism evidence="2">
    <name type="scientific">Candidatus Kentrum sp. MB</name>
    <dbReference type="NCBI Taxonomy" id="2138164"/>
    <lineage>
        <taxon>Bacteria</taxon>
        <taxon>Pseudomonadati</taxon>
        <taxon>Pseudomonadota</taxon>
        <taxon>Gammaproteobacteria</taxon>
        <taxon>Candidatus Kentrum</taxon>
    </lineage>
</organism>
<sequence>MMIEEFFLGVIVSLVANAATSGASYTALPFFKQRKIDRRIEEATAEVVEPLLPFLSNEGVSEARQRILIETCVNELQPYTIDPQPLFNGSLDGQKIFDAKYHDSDFPQAIRDENLTHVYSLLFPRIATLLCQIPAAIKDWESQAWAENYRRLDAIAAELRRLFQRLDSSDKSSVSNRDATLHLARKTLAQRIGIKLDLTGLRSDAPVSGRLRDFFVHPQITTEIDEKNISVDSQSDAISIFLSGNSNALIVGAPGAGKSTWARWLQQEALTDQWMGLVVRCELRGLDAASLPSMQALVRGDLTPHVSEEVSSDQIREWINKGLLVILLDGFDEVRPQDRSSVLAWIEALRLAMEGCSLIVTSRELTTDHLASLSPAWNHWTIQPFDQPRIVSYIGQWYTSTPLLVDGKREIDAASLAETWRGDPTIGPLTSNPLLLSTLLMVHHLDGSLPSGRSELYRRYAEGMLGLWDDRRNVTAADVPLTVAHKRRIVRALAVHLQFAEKDQMDEPEAVQVVSAELEGMKLTHDPSAVLATLRERSGLIVGPGLYSFIHKSVSEYFVAEAIIQGDTREPSGNRVDRFRLFEHRANDRWNVVTFLWSGFAPITDVESFVEECIKADAIDLGYGILFDQYDRFTHDFRRQCLIPLLAGEMACEFVAEAEWQLVWDFGWPEDDNKPELWIPSMSLRGLRHAALHDLIKKATEDGTLTWADSQMTQGPFRDLLWMIVAISFHDLEDWDACLRVHPPETAPTVAWHSCIAEWLMNRVMVATDTSLFGFAHRFAEIVDKGAGYLLVGFMSAVVSKAEWEQRNSEQQFTPISESGFGLFVELSSVGIDSELLASTSSWDFDLGESGIDLLAECVNELTSYQTFAGASPRAGEVLEIVNNLQAIRRPPHHPRTDIQPMP</sequence>